<evidence type="ECO:0000256" key="8">
    <source>
        <dbReference type="ARBA" id="ARBA00023224"/>
    </source>
</evidence>
<evidence type="ECO:0000256" key="9">
    <source>
        <dbReference type="SAM" id="Phobius"/>
    </source>
</evidence>
<dbReference type="GO" id="GO:0005886">
    <property type="term" value="C:plasma membrane"/>
    <property type="evidence" value="ECO:0007669"/>
    <property type="project" value="UniProtKB-SubCell"/>
</dbReference>
<dbReference type="GO" id="GO:0004984">
    <property type="term" value="F:olfactory receptor activity"/>
    <property type="evidence" value="ECO:0007669"/>
    <property type="project" value="TreeGrafter"/>
</dbReference>
<dbReference type="Pfam" id="PF00003">
    <property type="entry name" value="7tm_3"/>
    <property type="match status" value="1"/>
</dbReference>
<dbReference type="PANTHER" id="PTHR24061">
    <property type="entry name" value="CALCIUM-SENSING RECEPTOR-RELATED"/>
    <property type="match status" value="1"/>
</dbReference>
<gene>
    <name evidence="11" type="ORF">EI555_003666</name>
</gene>
<keyword evidence="5" id="KW-0297">G-protein coupled receptor</keyword>
<dbReference type="AlphaFoldDB" id="A0A4U1FEN6"/>
<name>A0A4U1FEN6_MONMO</name>
<keyword evidence="8" id="KW-0807">Transducer</keyword>
<evidence type="ECO:0000259" key="10">
    <source>
        <dbReference type="PROSITE" id="PS50259"/>
    </source>
</evidence>
<comment type="subcellular location">
    <subcellularLocation>
        <location evidence="1">Cell membrane</location>
        <topology evidence="1">Multi-pass membrane protein</topology>
    </subcellularLocation>
</comment>
<feature type="non-terminal residue" evidence="11">
    <location>
        <position position="193"/>
    </location>
</feature>
<dbReference type="EMBL" id="RWIC01000170">
    <property type="protein sequence ID" value="TKC48251.1"/>
    <property type="molecule type" value="Genomic_DNA"/>
</dbReference>
<evidence type="ECO:0000256" key="5">
    <source>
        <dbReference type="ARBA" id="ARBA00023040"/>
    </source>
</evidence>
<accession>A0A4U1FEN6</accession>
<protein>
    <recommendedName>
        <fullName evidence="10">G-protein coupled receptors family 3 profile domain-containing protein</fullName>
    </recommendedName>
</protein>
<organism evidence="11 12">
    <name type="scientific">Monodon monoceros</name>
    <name type="common">Narwhal</name>
    <name type="synonym">Ceratodon monodon</name>
    <dbReference type="NCBI Taxonomy" id="40151"/>
    <lineage>
        <taxon>Eukaryota</taxon>
        <taxon>Metazoa</taxon>
        <taxon>Chordata</taxon>
        <taxon>Craniata</taxon>
        <taxon>Vertebrata</taxon>
        <taxon>Euteleostomi</taxon>
        <taxon>Mammalia</taxon>
        <taxon>Eutheria</taxon>
        <taxon>Laurasiatheria</taxon>
        <taxon>Artiodactyla</taxon>
        <taxon>Whippomorpha</taxon>
        <taxon>Cetacea</taxon>
        <taxon>Odontoceti</taxon>
        <taxon>Monodontidae</taxon>
        <taxon>Monodon</taxon>
    </lineage>
</organism>
<dbReference type="Proteomes" id="UP000308365">
    <property type="component" value="Unassembled WGS sequence"/>
</dbReference>
<evidence type="ECO:0000313" key="11">
    <source>
        <dbReference type="EMBL" id="TKC48251.1"/>
    </source>
</evidence>
<evidence type="ECO:0000256" key="6">
    <source>
        <dbReference type="ARBA" id="ARBA00023136"/>
    </source>
</evidence>
<comment type="caution">
    <text evidence="11">The sequence shown here is derived from an EMBL/GenBank/DDBJ whole genome shotgun (WGS) entry which is preliminary data.</text>
</comment>
<dbReference type="InterPro" id="IPR000068">
    <property type="entry name" value="GPCR_3_Ca_sens_rcpt-rel"/>
</dbReference>
<evidence type="ECO:0000256" key="3">
    <source>
        <dbReference type="ARBA" id="ARBA00022692"/>
    </source>
</evidence>
<keyword evidence="4 9" id="KW-1133">Transmembrane helix</keyword>
<keyword evidence="7" id="KW-0675">Receptor</keyword>
<keyword evidence="6 9" id="KW-0472">Membrane</keyword>
<proteinExistence type="predicted"/>
<dbReference type="PANTHER" id="PTHR24061:SF1">
    <property type="entry name" value="VOMERONASAL 2, RECEPTOR 2-RELATED"/>
    <property type="match status" value="1"/>
</dbReference>
<keyword evidence="3 9" id="KW-0812">Transmembrane</keyword>
<evidence type="ECO:0000256" key="1">
    <source>
        <dbReference type="ARBA" id="ARBA00004651"/>
    </source>
</evidence>
<feature type="domain" description="G-protein coupled receptors family 3 profile" evidence="10">
    <location>
        <begin position="57"/>
        <end position="126"/>
    </location>
</feature>
<feature type="transmembrane region" description="Helical" evidence="9">
    <location>
        <begin position="149"/>
        <end position="172"/>
    </location>
</feature>
<dbReference type="PROSITE" id="PS50259">
    <property type="entry name" value="G_PROTEIN_RECEP_F3_4"/>
    <property type="match status" value="1"/>
</dbReference>
<dbReference type="InterPro" id="IPR017978">
    <property type="entry name" value="GPCR_3_C"/>
</dbReference>
<evidence type="ECO:0000256" key="2">
    <source>
        <dbReference type="ARBA" id="ARBA00022475"/>
    </source>
</evidence>
<dbReference type="GO" id="GO:0004930">
    <property type="term" value="F:G protein-coupled receptor activity"/>
    <property type="evidence" value="ECO:0007669"/>
    <property type="project" value="UniProtKB-KW"/>
</dbReference>
<feature type="transmembrane region" description="Helical" evidence="9">
    <location>
        <begin position="56"/>
        <end position="82"/>
    </location>
</feature>
<reference evidence="12" key="1">
    <citation type="journal article" date="2019" name="IScience">
        <title>Narwhal Genome Reveals Long-Term Low Genetic Diversity despite Current Large Abundance Size.</title>
        <authorList>
            <person name="Westbury M.V."/>
            <person name="Petersen B."/>
            <person name="Garde E."/>
            <person name="Heide-Jorgensen M.P."/>
            <person name="Lorenzen E.D."/>
        </authorList>
    </citation>
    <scope>NUCLEOTIDE SEQUENCE [LARGE SCALE GENOMIC DNA]</scope>
</reference>
<sequence>MGNQYVALTASCVLMGMRHGNQVKGSVNNVVKTIGPNAQKSECVLKEVEFLAYDEVLGFTLVILSIFGAFVVSAVTVVYVIYRHTPLVTANDREPSFLSQISLVITLLSSIFFIGKPYIWSCMARQTISLFLAYRISKSKTRLISIHSLYWKIIVLISVLVEIGICTAYLVLEPPRVYKNMESQNIKIILECY</sequence>
<evidence type="ECO:0000256" key="7">
    <source>
        <dbReference type="ARBA" id="ARBA00023170"/>
    </source>
</evidence>
<evidence type="ECO:0000313" key="12">
    <source>
        <dbReference type="Proteomes" id="UP000308365"/>
    </source>
</evidence>
<keyword evidence="2" id="KW-1003">Cell membrane</keyword>
<evidence type="ECO:0000256" key="4">
    <source>
        <dbReference type="ARBA" id="ARBA00022989"/>
    </source>
</evidence>
<feature type="transmembrane region" description="Helical" evidence="9">
    <location>
        <begin position="94"/>
        <end position="112"/>
    </location>
</feature>